<accession>A0ABY5AFJ3</accession>
<dbReference type="CDD" id="cd00501">
    <property type="entry name" value="Peptidase_C15"/>
    <property type="match status" value="1"/>
</dbReference>
<dbReference type="PIRSF" id="PIRSF015592">
    <property type="entry name" value="Prld-crbxl_pptds"/>
    <property type="match status" value="1"/>
</dbReference>
<dbReference type="PANTHER" id="PTHR23402">
    <property type="entry name" value="PROTEASE FAMILY C15 PYROGLUTAMYL-PEPTIDASE I-RELATED"/>
    <property type="match status" value="1"/>
</dbReference>
<proteinExistence type="inferred from homology"/>
<keyword evidence="10" id="KW-1185">Reference proteome</keyword>
<keyword evidence="6" id="KW-0788">Thiol protease</keyword>
<dbReference type="InterPro" id="IPR016125">
    <property type="entry name" value="Peptidase_C15-like"/>
</dbReference>
<keyword evidence="3" id="KW-0963">Cytoplasm</keyword>
<name>A0ABY5AFJ3_9ACTO</name>
<comment type="similarity">
    <text evidence="1">Belongs to the peptidase C15 family.</text>
</comment>
<evidence type="ECO:0000256" key="1">
    <source>
        <dbReference type="ARBA" id="ARBA00006641"/>
    </source>
</evidence>
<dbReference type="Gene3D" id="3.40.630.20">
    <property type="entry name" value="Peptidase C15, pyroglutamyl peptidase I-like"/>
    <property type="match status" value="1"/>
</dbReference>
<gene>
    <name evidence="9" type="ORF">NG665_05090</name>
</gene>
<evidence type="ECO:0000256" key="5">
    <source>
        <dbReference type="ARBA" id="ARBA00022801"/>
    </source>
</evidence>
<evidence type="ECO:0000256" key="2">
    <source>
        <dbReference type="ARBA" id="ARBA00019191"/>
    </source>
</evidence>
<evidence type="ECO:0000313" key="10">
    <source>
        <dbReference type="Proteomes" id="UP001056109"/>
    </source>
</evidence>
<dbReference type="InterPro" id="IPR000816">
    <property type="entry name" value="Peptidase_C15"/>
</dbReference>
<evidence type="ECO:0000256" key="4">
    <source>
        <dbReference type="ARBA" id="ARBA00022670"/>
    </source>
</evidence>
<evidence type="ECO:0000256" key="6">
    <source>
        <dbReference type="ARBA" id="ARBA00022807"/>
    </source>
</evidence>
<keyword evidence="4" id="KW-0645">Protease</keyword>
<sequence length="215" mass="22887">MRILITGFEPFGNDTENASWEAVSRLPEQISLADAQLVIERRLLPVEFGRGPAMLGQAIESIAPDAVICVGEAGGRCDITPEMRAQNSARASIADNSGHIATGEKLDCGPHTLHSRLPNGHIVEALVAGGYPASLSDDAGQYVCNAVFRSSLTQFAGPAGFIHVPALRSSGVASVGRETDANMPHEPKTDRHNLDFDDLAQALEIACRVVAQHLR</sequence>
<dbReference type="GO" id="GO:0016920">
    <property type="term" value="F:pyroglutamyl-peptidase activity"/>
    <property type="evidence" value="ECO:0007669"/>
    <property type="project" value="UniProtKB-EC"/>
</dbReference>
<dbReference type="SUPFAM" id="SSF53182">
    <property type="entry name" value="Pyrrolidone carboxyl peptidase (pyroglutamate aminopeptidase)"/>
    <property type="match status" value="1"/>
</dbReference>
<dbReference type="Pfam" id="PF01470">
    <property type="entry name" value="Peptidase_C15"/>
    <property type="match status" value="1"/>
</dbReference>
<dbReference type="Proteomes" id="UP001056109">
    <property type="component" value="Chromosome"/>
</dbReference>
<protein>
    <recommendedName>
        <fullName evidence="2">Pyrrolidone-carboxylate peptidase</fullName>
    </recommendedName>
    <alternativeName>
        <fullName evidence="7">5-oxoprolyl-peptidase</fullName>
    </alternativeName>
    <alternativeName>
        <fullName evidence="8">Pyroglutamyl-peptidase I</fullName>
    </alternativeName>
</protein>
<reference evidence="9" key="1">
    <citation type="submission" date="2022-06" db="EMBL/GenBank/DDBJ databases">
        <title>Complete Genome Sequence of Arcanobacterium pinnipediorum strain DSM 28752 isolated from a harbour seal.</title>
        <authorList>
            <person name="Borowiak M."/>
            <person name="Kreitlow A."/>
            <person name="Alssahen M."/>
            <person name="Malorny B."/>
            <person name="Laemmler C."/>
            <person name="Prenger-Berninghoff E."/>
            <person name="Siebert U."/>
            <person name="Ploetz M."/>
            <person name="Abdulmawjood A."/>
        </authorList>
    </citation>
    <scope>NUCLEOTIDE SEQUENCE</scope>
    <source>
        <strain evidence="9">DSM 28752</strain>
    </source>
</reference>
<evidence type="ECO:0000256" key="8">
    <source>
        <dbReference type="ARBA" id="ARBA00031559"/>
    </source>
</evidence>
<evidence type="ECO:0000256" key="3">
    <source>
        <dbReference type="ARBA" id="ARBA00022490"/>
    </source>
</evidence>
<evidence type="ECO:0000313" key="9">
    <source>
        <dbReference type="EMBL" id="USR78771.1"/>
    </source>
</evidence>
<keyword evidence="5 9" id="KW-0378">Hydrolase</keyword>
<dbReference type="InterPro" id="IPR036440">
    <property type="entry name" value="Peptidase_C15-like_sf"/>
</dbReference>
<dbReference type="PANTHER" id="PTHR23402:SF1">
    <property type="entry name" value="PYROGLUTAMYL-PEPTIDASE I"/>
    <property type="match status" value="1"/>
</dbReference>
<evidence type="ECO:0000256" key="7">
    <source>
        <dbReference type="ARBA" id="ARBA00030836"/>
    </source>
</evidence>
<dbReference type="RefSeq" id="WP_252672585.1">
    <property type="nucleotide sequence ID" value="NZ_CP099547.1"/>
</dbReference>
<dbReference type="EMBL" id="CP099547">
    <property type="protein sequence ID" value="USR78771.1"/>
    <property type="molecule type" value="Genomic_DNA"/>
</dbReference>
<dbReference type="PRINTS" id="PR00706">
    <property type="entry name" value="PYROGLUPTASE"/>
</dbReference>
<organism evidence="9 10">
    <name type="scientific">Arcanobacterium pinnipediorum</name>
    <dbReference type="NCBI Taxonomy" id="1503041"/>
    <lineage>
        <taxon>Bacteria</taxon>
        <taxon>Bacillati</taxon>
        <taxon>Actinomycetota</taxon>
        <taxon>Actinomycetes</taxon>
        <taxon>Actinomycetales</taxon>
        <taxon>Actinomycetaceae</taxon>
        <taxon>Arcanobacterium</taxon>
    </lineage>
</organism>